<organism evidence="2 3">
    <name type="scientific">Chitinophaga jiangningensis</name>
    <dbReference type="NCBI Taxonomy" id="1419482"/>
    <lineage>
        <taxon>Bacteria</taxon>
        <taxon>Pseudomonadati</taxon>
        <taxon>Bacteroidota</taxon>
        <taxon>Chitinophagia</taxon>
        <taxon>Chitinophagales</taxon>
        <taxon>Chitinophagaceae</taxon>
        <taxon>Chitinophaga</taxon>
    </lineage>
</organism>
<name>A0A1M7AT16_9BACT</name>
<evidence type="ECO:0000313" key="2">
    <source>
        <dbReference type="EMBL" id="SHL45549.1"/>
    </source>
</evidence>
<keyword evidence="1" id="KW-0732">Signal</keyword>
<dbReference type="AlphaFoldDB" id="A0A1M7AT16"/>
<feature type="chain" id="PRO_5012161174" description="Inclusion body protein" evidence="1">
    <location>
        <begin position="22"/>
        <end position="178"/>
    </location>
</feature>
<feature type="signal peptide" evidence="1">
    <location>
        <begin position="1"/>
        <end position="21"/>
    </location>
</feature>
<evidence type="ECO:0000256" key="1">
    <source>
        <dbReference type="SAM" id="SignalP"/>
    </source>
</evidence>
<protein>
    <recommendedName>
        <fullName evidence="4">Inclusion body protein</fullName>
    </recommendedName>
</protein>
<accession>A0A1M7AT16</accession>
<dbReference type="PROSITE" id="PS51257">
    <property type="entry name" value="PROKAR_LIPOPROTEIN"/>
    <property type="match status" value="1"/>
</dbReference>
<sequence length="178" mass="18621">MKALFLSAAIALASMSCFAQASDHSTVHVGLVLTNIIQINPPVDGMGAIFNSASDYTNGEDLVDIWGNPTSDFSVYSNRNFNVTIKAASATFSYFNPLSPTNPNMPCSILKYRCSANSTGGTNNAPSFTALSTSNAPLISGGTAGANKQFSVRFKADPGWSYGGGLYGLDVVLTATQL</sequence>
<dbReference type="OrthoDB" id="671549at2"/>
<dbReference type="RefSeq" id="WP_073080189.1">
    <property type="nucleotide sequence ID" value="NZ_FRBL01000003.1"/>
</dbReference>
<reference evidence="2 3" key="1">
    <citation type="submission" date="2016-11" db="EMBL/GenBank/DDBJ databases">
        <authorList>
            <person name="Jaros S."/>
            <person name="Januszkiewicz K."/>
            <person name="Wedrychowicz H."/>
        </authorList>
    </citation>
    <scope>NUCLEOTIDE SEQUENCE [LARGE SCALE GENOMIC DNA]</scope>
    <source>
        <strain evidence="2 3">DSM 27406</strain>
    </source>
</reference>
<dbReference type="STRING" id="1419482.SAMN05444266_103390"/>
<evidence type="ECO:0008006" key="4">
    <source>
        <dbReference type="Google" id="ProtNLM"/>
    </source>
</evidence>
<evidence type="ECO:0000313" key="3">
    <source>
        <dbReference type="Proteomes" id="UP000184420"/>
    </source>
</evidence>
<gene>
    <name evidence="2" type="ORF">SAMN05444266_103390</name>
</gene>
<dbReference type="Proteomes" id="UP000184420">
    <property type="component" value="Unassembled WGS sequence"/>
</dbReference>
<keyword evidence="3" id="KW-1185">Reference proteome</keyword>
<proteinExistence type="predicted"/>
<dbReference type="EMBL" id="FRBL01000003">
    <property type="protein sequence ID" value="SHL45549.1"/>
    <property type="molecule type" value="Genomic_DNA"/>
</dbReference>